<feature type="domain" description="ABC transporter" evidence="8">
    <location>
        <begin position="2"/>
        <end position="246"/>
    </location>
</feature>
<dbReference type="InterPro" id="IPR050611">
    <property type="entry name" value="ABCF"/>
</dbReference>
<dbReference type="PROSITE" id="PS00211">
    <property type="entry name" value="ABC_TRANSPORTER_1"/>
    <property type="match status" value="1"/>
</dbReference>
<dbReference type="RefSeq" id="WP_369600133.1">
    <property type="nucleotide sequence ID" value="NZ_CP154858.1"/>
</dbReference>
<dbReference type="InterPro" id="IPR027417">
    <property type="entry name" value="P-loop_NTPase"/>
</dbReference>
<comment type="similarity">
    <text evidence="4">Belongs to the ABC transporter superfamily. ABCF family. YheS subfamily.</text>
</comment>
<keyword evidence="6" id="KW-0175">Coiled coil</keyword>
<dbReference type="GO" id="GO:0005524">
    <property type="term" value="F:ATP binding"/>
    <property type="evidence" value="ECO:0007669"/>
    <property type="project" value="UniProtKB-KW"/>
</dbReference>
<dbReference type="PANTHER" id="PTHR19211">
    <property type="entry name" value="ATP-BINDING TRANSPORT PROTEIN-RELATED"/>
    <property type="match status" value="1"/>
</dbReference>
<evidence type="ECO:0000256" key="7">
    <source>
        <dbReference type="SAM" id="MobiDB-lite"/>
    </source>
</evidence>
<dbReference type="CDD" id="cd03221">
    <property type="entry name" value="ABCF_EF-3"/>
    <property type="match status" value="2"/>
</dbReference>
<dbReference type="Gene3D" id="3.40.50.300">
    <property type="entry name" value="P-loop containing nucleotide triphosphate hydrolases"/>
    <property type="match status" value="2"/>
</dbReference>
<dbReference type="InterPro" id="IPR003593">
    <property type="entry name" value="AAA+_ATPase"/>
</dbReference>
<accession>A0AB39US20</accession>
<evidence type="ECO:0000256" key="6">
    <source>
        <dbReference type="SAM" id="Coils"/>
    </source>
</evidence>
<dbReference type="FunFam" id="3.40.50.300:FF:002053">
    <property type="entry name" value="ABC transporter ATP-binding protein"/>
    <property type="match status" value="1"/>
</dbReference>
<evidence type="ECO:0000256" key="5">
    <source>
        <dbReference type="ARBA" id="ARBA00069073"/>
    </source>
</evidence>
<dbReference type="FunFam" id="3.40.50.300:FF:000011">
    <property type="entry name" value="Putative ABC transporter ATP-binding component"/>
    <property type="match status" value="1"/>
</dbReference>
<keyword evidence="1" id="KW-0677">Repeat</keyword>
<dbReference type="GO" id="GO:0016887">
    <property type="term" value="F:ATP hydrolysis activity"/>
    <property type="evidence" value="ECO:0007669"/>
    <property type="project" value="InterPro"/>
</dbReference>
<evidence type="ECO:0000256" key="4">
    <source>
        <dbReference type="ARBA" id="ARBA00061571"/>
    </source>
</evidence>
<keyword evidence="3 9" id="KW-0067">ATP-binding</keyword>
<dbReference type="KEGG" id="tcd:AAIA72_09775"/>
<evidence type="ECO:0000256" key="3">
    <source>
        <dbReference type="ARBA" id="ARBA00022840"/>
    </source>
</evidence>
<name>A0AB39US20_9GAMM</name>
<dbReference type="InterPro" id="IPR032781">
    <property type="entry name" value="ABC_tran_Xtn"/>
</dbReference>
<organism evidence="9">
    <name type="scientific">Thermohahella caldifontis</name>
    <dbReference type="NCBI Taxonomy" id="3142973"/>
    <lineage>
        <taxon>Bacteria</taxon>
        <taxon>Pseudomonadati</taxon>
        <taxon>Pseudomonadota</taxon>
        <taxon>Gammaproteobacteria</taxon>
        <taxon>Oceanospirillales</taxon>
        <taxon>Hahellaceae</taxon>
        <taxon>Thermohahella</taxon>
    </lineage>
</organism>
<evidence type="ECO:0000313" key="9">
    <source>
        <dbReference type="EMBL" id="XDT71094.1"/>
    </source>
</evidence>
<dbReference type="Pfam" id="PF12848">
    <property type="entry name" value="ABC_tran_Xtn"/>
    <property type="match status" value="1"/>
</dbReference>
<dbReference type="PANTHER" id="PTHR19211:SF14">
    <property type="entry name" value="ATP-BINDING CASSETTE SUB-FAMILY F MEMBER 1"/>
    <property type="match status" value="1"/>
</dbReference>
<dbReference type="EMBL" id="CP154858">
    <property type="protein sequence ID" value="XDT71094.1"/>
    <property type="molecule type" value="Genomic_DNA"/>
</dbReference>
<dbReference type="AlphaFoldDB" id="A0AB39US20"/>
<sequence>MLTLESLALQRGGHYLIEDATLSLPDGCRAFVTGRNGCGKSSLFALILGQLEPDRGRIVLPGNTRVAHMAQDILDTSRTALDYVLDGHQPFRQAERALARAEQSGDDQAMATAHAELDALSAWSLPNQAEQLLAGLGFQPGDSQRKVAEFSGGWQIRLNLARALIQPSDLLLLDEPTNHLDLDALVWLEDWLLGYQGTLLIISHDRDFMDRLATHILHVENRRIQLYTGNYSQFEEARAQKLAQQQALYEQQQRRIRDIEDFVRRFGAKATKARQAQSRMKELERMERIAPAHVDSPFTFSIPCHDKLSAPLLALEQVTAGYPGKPVIAGISLTLQPESRLGLLGHNGAGKSTLIRTLAGALPVLAGQRTEGAHLRIGYFAQHQLEQLDPEASPLLHLQRIDPKASEAELRRYLGSFAFSGDMADSPVRHFSGGEKARLVLAGITWQAPNLLLLDEPTNHLDIEMRHALILALESFAGAVVLVSHDRHLLRALCDDYLLVEDGRVRPWTDSLDAYERHLLGQFRARRQSEAPPASRDNAPGETAEARKARKQKAARMREATRPLRKRIEEAEARMARLGEELAAVTETLGDNALYDPARKDDLTRLLNEQARLKQALEETESEWLDASEALEDLLAQLEREA</sequence>
<dbReference type="SMART" id="SM00382">
    <property type="entry name" value="AAA"/>
    <property type="match status" value="2"/>
</dbReference>
<evidence type="ECO:0000256" key="1">
    <source>
        <dbReference type="ARBA" id="ARBA00022737"/>
    </source>
</evidence>
<dbReference type="PROSITE" id="PS50893">
    <property type="entry name" value="ABC_TRANSPORTER_2"/>
    <property type="match status" value="2"/>
</dbReference>
<gene>
    <name evidence="9" type="ORF">AAIA72_09775</name>
</gene>
<dbReference type="SUPFAM" id="SSF52540">
    <property type="entry name" value="P-loop containing nucleoside triphosphate hydrolases"/>
    <property type="match status" value="2"/>
</dbReference>
<dbReference type="InterPro" id="IPR003439">
    <property type="entry name" value="ABC_transporter-like_ATP-bd"/>
</dbReference>
<dbReference type="Pfam" id="PF00005">
    <property type="entry name" value="ABC_tran"/>
    <property type="match status" value="2"/>
</dbReference>
<feature type="region of interest" description="Disordered" evidence="7">
    <location>
        <begin position="525"/>
        <end position="561"/>
    </location>
</feature>
<protein>
    <recommendedName>
        <fullName evidence="5">Probable ATP-binding protein YheS</fullName>
    </recommendedName>
</protein>
<reference evidence="9" key="1">
    <citation type="submission" date="2024-05" db="EMBL/GenBank/DDBJ databases">
        <title>Genome sequencing of novel strain.</title>
        <authorList>
            <person name="Ganbat D."/>
            <person name="Ganbat S."/>
            <person name="Lee S.-J."/>
        </authorList>
    </citation>
    <scope>NUCLEOTIDE SEQUENCE</scope>
    <source>
        <strain evidence="9">SMD15-11</strain>
    </source>
</reference>
<evidence type="ECO:0000256" key="2">
    <source>
        <dbReference type="ARBA" id="ARBA00022741"/>
    </source>
</evidence>
<evidence type="ECO:0000259" key="8">
    <source>
        <dbReference type="PROSITE" id="PS50893"/>
    </source>
</evidence>
<dbReference type="InterPro" id="IPR017871">
    <property type="entry name" value="ABC_transporter-like_CS"/>
</dbReference>
<feature type="domain" description="ABC transporter" evidence="8">
    <location>
        <begin position="313"/>
        <end position="527"/>
    </location>
</feature>
<proteinExistence type="inferred from homology"/>
<feature type="coiled-coil region" evidence="6">
    <location>
        <begin position="568"/>
        <end position="641"/>
    </location>
</feature>
<keyword evidence="2" id="KW-0547">Nucleotide-binding</keyword>